<name>A0ABV5EWR3_9FLAO</name>
<dbReference type="Gene3D" id="1.20.120.160">
    <property type="entry name" value="HPT domain"/>
    <property type="match status" value="1"/>
</dbReference>
<dbReference type="EMBL" id="JBHMEZ010000001">
    <property type="protein sequence ID" value="MFB9051604.1"/>
    <property type="molecule type" value="Genomic_DNA"/>
</dbReference>
<comment type="caution">
    <text evidence="1">The sequence shown here is derived from an EMBL/GenBank/DDBJ whole genome shotgun (WGS) entry which is preliminary data.</text>
</comment>
<organism evidence="1 2">
    <name type="scientific">Formosa undariae</name>
    <dbReference type="NCBI Taxonomy" id="1325436"/>
    <lineage>
        <taxon>Bacteria</taxon>
        <taxon>Pseudomonadati</taxon>
        <taxon>Bacteroidota</taxon>
        <taxon>Flavobacteriia</taxon>
        <taxon>Flavobacteriales</taxon>
        <taxon>Flavobacteriaceae</taxon>
        <taxon>Formosa</taxon>
    </lineage>
</organism>
<protein>
    <recommendedName>
        <fullName evidence="3">Hpt domain-containing protein</fullName>
    </recommendedName>
</protein>
<evidence type="ECO:0000313" key="1">
    <source>
        <dbReference type="EMBL" id="MFB9051604.1"/>
    </source>
</evidence>
<evidence type="ECO:0000313" key="2">
    <source>
        <dbReference type="Proteomes" id="UP001589605"/>
    </source>
</evidence>
<dbReference type="SUPFAM" id="SSF47226">
    <property type="entry name" value="Histidine-containing phosphotransfer domain, HPT domain"/>
    <property type="match status" value="1"/>
</dbReference>
<gene>
    <name evidence="1" type="ORF">ACFFVB_00805</name>
</gene>
<proteinExistence type="predicted"/>
<dbReference type="RefSeq" id="WP_382380187.1">
    <property type="nucleotide sequence ID" value="NZ_JBHMEZ010000001.1"/>
</dbReference>
<reference evidence="1 2" key="1">
    <citation type="submission" date="2024-09" db="EMBL/GenBank/DDBJ databases">
        <authorList>
            <person name="Sun Q."/>
            <person name="Mori K."/>
        </authorList>
    </citation>
    <scope>NUCLEOTIDE SEQUENCE [LARGE SCALE GENOMIC DNA]</scope>
    <source>
        <strain evidence="1 2">CECT 8286</strain>
    </source>
</reference>
<accession>A0ABV5EWR3</accession>
<evidence type="ECO:0008006" key="3">
    <source>
        <dbReference type="Google" id="ProtNLM"/>
    </source>
</evidence>
<sequence>MPETKIILIEPNLKDAEDFLNIGQENNWKVTHLTNSFKALQIVKTEVDSNWLILASDLSEPLKPAQLKSYLNDIKTSQTLVIEIKTANNEELNSNIVQLSKPYTVETVDAINYYLKESINSLKPQHYSLAYLNELSNNDEEFVKKILKTFILSVGKKMNEMEALINTEKKDLKAIQEISHTVKPSFEMLVNHKGKDLCQALLYDAPDDKISSDVLALKDEFNKIAGSISKDYPNLIEA</sequence>
<dbReference type="InterPro" id="IPR036641">
    <property type="entry name" value="HPT_dom_sf"/>
</dbReference>
<keyword evidence="2" id="KW-1185">Reference proteome</keyword>
<dbReference type="Proteomes" id="UP001589605">
    <property type="component" value="Unassembled WGS sequence"/>
</dbReference>